<accession>A0A8X6YHZ0</accession>
<organism evidence="1 2">
    <name type="scientific">Trichonephila inaurata madagascariensis</name>
    <dbReference type="NCBI Taxonomy" id="2747483"/>
    <lineage>
        <taxon>Eukaryota</taxon>
        <taxon>Metazoa</taxon>
        <taxon>Ecdysozoa</taxon>
        <taxon>Arthropoda</taxon>
        <taxon>Chelicerata</taxon>
        <taxon>Arachnida</taxon>
        <taxon>Araneae</taxon>
        <taxon>Araneomorphae</taxon>
        <taxon>Entelegynae</taxon>
        <taxon>Araneoidea</taxon>
        <taxon>Nephilidae</taxon>
        <taxon>Trichonephila</taxon>
        <taxon>Trichonephila inaurata</taxon>
    </lineage>
</organism>
<dbReference type="EMBL" id="BMAV01018678">
    <property type="protein sequence ID" value="GFY71220.1"/>
    <property type="molecule type" value="Genomic_DNA"/>
</dbReference>
<evidence type="ECO:0000313" key="2">
    <source>
        <dbReference type="Proteomes" id="UP000886998"/>
    </source>
</evidence>
<evidence type="ECO:0000313" key="1">
    <source>
        <dbReference type="EMBL" id="GFY71220.1"/>
    </source>
</evidence>
<dbReference type="AlphaFoldDB" id="A0A8X6YHZ0"/>
<dbReference type="Proteomes" id="UP000886998">
    <property type="component" value="Unassembled WGS sequence"/>
</dbReference>
<sequence>MVQQLTKQIQWRHVSSQKNLTDLLSRGVSPDKLSLSELWWSIRWSGQFFLKETKYSNRNVSAADTSDGLSKELKNCNKNYYTNCISVFTISVLPFMSHIIDPSNNCRKVAHILGINFRLIFIVGK</sequence>
<comment type="caution">
    <text evidence="1">The sequence shown here is derived from an EMBL/GenBank/DDBJ whole genome shotgun (WGS) entry which is preliminary data.</text>
</comment>
<keyword evidence="2" id="KW-1185">Reference proteome</keyword>
<reference evidence="1" key="1">
    <citation type="submission" date="2020-08" db="EMBL/GenBank/DDBJ databases">
        <title>Multicomponent nature underlies the extraordinary mechanical properties of spider dragline silk.</title>
        <authorList>
            <person name="Kono N."/>
            <person name="Nakamura H."/>
            <person name="Mori M."/>
            <person name="Yoshida Y."/>
            <person name="Ohtoshi R."/>
            <person name="Malay A.D."/>
            <person name="Moran D.A.P."/>
            <person name="Tomita M."/>
            <person name="Numata K."/>
            <person name="Arakawa K."/>
        </authorList>
    </citation>
    <scope>NUCLEOTIDE SEQUENCE</scope>
</reference>
<gene>
    <name evidence="1" type="primary">AVEN_199490_1</name>
    <name evidence="1" type="ORF">TNIN_345101</name>
</gene>
<proteinExistence type="predicted"/>
<name>A0A8X6YHZ0_9ARAC</name>
<protein>
    <submittedName>
        <fullName evidence="1">Uncharacterized protein</fullName>
    </submittedName>
</protein>